<dbReference type="RefSeq" id="WP_035076948.1">
    <property type="nucleotide sequence ID" value="NZ_JMIH01000024.1"/>
</dbReference>
<comment type="caution">
    <text evidence="2">The sequence shown here is derived from an EMBL/GenBank/DDBJ whole genome shotgun (WGS) entry which is preliminary data.</text>
</comment>
<name>A0A074KVZ1_9BACT</name>
<protein>
    <submittedName>
        <fullName evidence="2">Uncharacterized protein</fullName>
    </submittedName>
</protein>
<dbReference type="Proteomes" id="UP000027821">
    <property type="component" value="Unassembled WGS sequence"/>
</dbReference>
<accession>A0A074KVZ1</accession>
<dbReference type="OrthoDB" id="837988at2"/>
<gene>
    <name evidence="2" type="ORF">EL17_16945</name>
</gene>
<keyword evidence="1" id="KW-1133">Transmembrane helix</keyword>
<keyword evidence="1" id="KW-0472">Membrane</keyword>
<keyword evidence="1" id="KW-0812">Transmembrane</keyword>
<keyword evidence="3" id="KW-1185">Reference proteome</keyword>
<feature type="transmembrane region" description="Helical" evidence="1">
    <location>
        <begin position="6"/>
        <end position="28"/>
    </location>
</feature>
<proteinExistence type="predicted"/>
<evidence type="ECO:0000256" key="1">
    <source>
        <dbReference type="SAM" id="Phobius"/>
    </source>
</evidence>
<dbReference type="EMBL" id="JMIH01000024">
    <property type="protein sequence ID" value="KEO72430.1"/>
    <property type="molecule type" value="Genomic_DNA"/>
</dbReference>
<sequence length="142" mass="16277">MEKPLLTLQYLFIFIGFVLILGTSYPSYSQIFSRNKETRVSFPTEINVPEVDFQLKSTGIKKFDVNLEKKPINNTKIKIYDFLGNLILEDFISPADGKRKSYDLSQTSSEIFVVEIGNSKYNKTKSIYATPQGKKQKSEESE</sequence>
<dbReference type="STRING" id="1048983.EL17_16945"/>
<dbReference type="AlphaFoldDB" id="A0A074KVZ1"/>
<reference evidence="2 3" key="1">
    <citation type="submission" date="2014-04" db="EMBL/GenBank/DDBJ databases">
        <title>Characterization and application of a salt tolerant electro-active bacterium.</title>
        <authorList>
            <person name="Yang L."/>
            <person name="Wei S."/>
            <person name="Tay Q.X.M."/>
        </authorList>
    </citation>
    <scope>NUCLEOTIDE SEQUENCE [LARGE SCALE GENOMIC DNA]</scope>
    <source>
        <strain evidence="2 3">LY1</strain>
    </source>
</reference>
<dbReference type="eggNOG" id="ENOG5033EA4">
    <property type="taxonomic scope" value="Bacteria"/>
</dbReference>
<organism evidence="2 3">
    <name type="scientific">Anditalea andensis</name>
    <dbReference type="NCBI Taxonomy" id="1048983"/>
    <lineage>
        <taxon>Bacteria</taxon>
        <taxon>Pseudomonadati</taxon>
        <taxon>Bacteroidota</taxon>
        <taxon>Cytophagia</taxon>
        <taxon>Cytophagales</taxon>
        <taxon>Cytophagaceae</taxon>
        <taxon>Anditalea</taxon>
    </lineage>
</organism>
<evidence type="ECO:0000313" key="2">
    <source>
        <dbReference type="EMBL" id="KEO72430.1"/>
    </source>
</evidence>
<evidence type="ECO:0000313" key="3">
    <source>
        <dbReference type="Proteomes" id="UP000027821"/>
    </source>
</evidence>